<evidence type="ECO:0000259" key="2">
    <source>
        <dbReference type="Pfam" id="PF14501"/>
    </source>
</evidence>
<feature type="transmembrane region" description="Helical" evidence="1">
    <location>
        <begin position="275"/>
        <end position="294"/>
    </location>
</feature>
<feature type="transmembrane region" description="Helical" evidence="1">
    <location>
        <begin position="306"/>
        <end position="325"/>
    </location>
</feature>
<name>A0ABS8DL16_9FIRM</name>
<sequence>MIHFPKRTVIKLLSVIAVSALCFSLMASLIYRYDNKYTRRTLQPIGGLLALSEKDLQENACYFLAEGWSFYPDKLFTPETFAEEGAQSFAQIITIGQYNDFSFGQPQRGTNGSATYRLLLSLPQTPYTYSLALPEVFSSYRLYIGGTLISELGNPSPEHYRPAVNEQVVTFTASGTTEVLLAVSNHSHYYSGLTYPPIFGGPSDVNRVLDIRLFLRIASISLILLIALAAFFFWLREHNSQQVTLLYFFACLCLLGYTAYPLITTFCTLDNQVWYALELLCLYGMYPLVIILQNKLWHLPARTDRFIWGFMSLFCAAAICYALLPTSSYTVHRLFELSARIIKMFTAGWLLINALLAAWHEEEKSMILLSGTTVFAAALVCDRVFPYYEPIYGGWFPEYGGVFLILCLGFIILKSLTDSYRLQLTLTEEKRQLTRQIAMQKIHYQELSEKIEDSIRRRHDERHHLKMICMLLENNEFDKLKEYLMDYHLSATNEERAVICTNLIVDAILQFYRHQCQEKQIALTLETDIPADIHISNTDLSVIFGNLLENAYEACLRQNRKDTYIHLTAHYRSGSLLLRIENSSDKPPSKKSGKFLSAKHDGYGIGTQSVKAAAARYGGQLKYDYNENFFRVSVILTEQADSKS</sequence>
<evidence type="ECO:0000256" key="1">
    <source>
        <dbReference type="SAM" id="Phobius"/>
    </source>
</evidence>
<dbReference type="Pfam" id="PF14501">
    <property type="entry name" value="HATPase_c_5"/>
    <property type="match status" value="1"/>
</dbReference>
<evidence type="ECO:0000313" key="3">
    <source>
        <dbReference type="EMBL" id="MCB7389081.1"/>
    </source>
</evidence>
<gene>
    <name evidence="3" type="ORF">LIZ65_17495</name>
</gene>
<accession>A0ABS8DL16</accession>
<dbReference type="CDD" id="cd16935">
    <property type="entry name" value="HATPase_AgrC-ComD-like"/>
    <property type="match status" value="1"/>
</dbReference>
<dbReference type="EMBL" id="JAJCIS010000018">
    <property type="protein sequence ID" value="MCB7389081.1"/>
    <property type="molecule type" value="Genomic_DNA"/>
</dbReference>
<feature type="transmembrane region" description="Helical" evidence="1">
    <location>
        <begin position="12"/>
        <end position="31"/>
    </location>
</feature>
<protein>
    <submittedName>
        <fullName evidence="3">ATP-binding protein</fullName>
    </submittedName>
</protein>
<feature type="transmembrane region" description="Helical" evidence="1">
    <location>
        <begin position="337"/>
        <end position="359"/>
    </location>
</feature>
<keyword evidence="1" id="KW-1133">Transmembrane helix</keyword>
<keyword evidence="1" id="KW-0472">Membrane</keyword>
<dbReference type="Gene3D" id="3.30.565.10">
    <property type="entry name" value="Histidine kinase-like ATPase, C-terminal domain"/>
    <property type="match status" value="1"/>
</dbReference>
<feature type="transmembrane region" description="Helical" evidence="1">
    <location>
        <begin position="391"/>
        <end position="413"/>
    </location>
</feature>
<feature type="transmembrane region" description="Helical" evidence="1">
    <location>
        <begin position="245"/>
        <end position="263"/>
    </location>
</feature>
<reference evidence="3 4" key="1">
    <citation type="submission" date="2021-10" db="EMBL/GenBank/DDBJ databases">
        <title>Collection of gut derived symbiotic bacterial strains cultured from healthy donors.</title>
        <authorList>
            <person name="Lin H."/>
            <person name="Littmann E."/>
            <person name="Kohout C."/>
            <person name="Pamer E.G."/>
        </authorList>
    </citation>
    <scope>NUCLEOTIDE SEQUENCE [LARGE SCALE GENOMIC DNA]</scope>
    <source>
        <strain evidence="3 4">DFI.1.165</strain>
    </source>
</reference>
<dbReference type="GO" id="GO:0005524">
    <property type="term" value="F:ATP binding"/>
    <property type="evidence" value="ECO:0007669"/>
    <property type="project" value="UniProtKB-KW"/>
</dbReference>
<dbReference type="RefSeq" id="WP_066737921.1">
    <property type="nucleotide sequence ID" value="NZ_JAJCIQ010000018.1"/>
</dbReference>
<proteinExistence type="predicted"/>
<dbReference type="InterPro" id="IPR036890">
    <property type="entry name" value="HATPase_C_sf"/>
</dbReference>
<organism evidence="3 4">
    <name type="scientific">Bariatricus massiliensis</name>
    <dbReference type="NCBI Taxonomy" id="1745713"/>
    <lineage>
        <taxon>Bacteria</taxon>
        <taxon>Bacillati</taxon>
        <taxon>Bacillota</taxon>
        <taxon>Clostridia</taxon>
        <taxon>Lachnospirales</taxon>
        <taxon>Lachnospiraceae</taxon>
        <taxon>Bariatricus</taxon>
    </lineage>
</organism>
<dbReference type="PANTHER" id="PTHR40448:SF1">
    <property type="entry name" value="TWO-COMPONENT SENSOR HISTIDINE KINASE"/>
    <property type="match status" value="1"/>
</dbReference>
<keyword evidence="3" id="KW-0547">Nucleotide-binding</keyword>
<dbReference type="InterPro" id="IPR032834">
    <property type="entry name" value="NatK-like_C"/>
</dbReference>
<evidence type="ECO:0000313" key="4">
    <source>
        <dbReference type="Proteomes" id="UP001299546"/>
    </source>
</evidence>
<dbReference type="PANTHER" id="PTHR40448">
    <property type="entry name" value="TWO-COMPONENT SENSOR HISTIDINE KINASE"/>
    <property type="match status" value="1"/>
</dbReference>
<keyword evidence="1" id="KW-0812">Transmembrane</keyword>
<keyword evidence="4" id="KW-1185">Reference proteome</keyword>
<dbReference type="SUPFAM" id="SSF55874">
    <property type="entry name" value="ATPase domain of HSP90 chaperone/DNA topoisomerase II/histidine kinase"/>
    <property type="match status" value="1"/>
</dbReference>
<dbReference type="Proteomes" id="UP001299546">
    <property type="component" value="Unassembled WGS sequence"/>
</dbReference>
<feature type="transmembrane region" description="Helical" evidence="1">
    <location>
        <begin position="213"/>
        <end position="233"/>
    </location>
</feature>
<keyword evidence="3" id="KW-0067">ATP-binding</keyword>
<comment type="caution">
    <text evidence="3">The sequence shown here is derived from an EMBL/GenBank/DDBJ whole genome shotgun (WGS) entry which is preliminary data.</text>
</comment>
<feature type="domain" description="Sensor histidine kinase NatK-like C-terminal" evidence="2">
    <location>
        <begin position="538"/>
        <end position="636"/>
    </location>
</feature>